<keyword evidence="2" id="KW-1185">Reference proteome</keyword>
<comment type="caution">
    <text evidence="1">The sequence shown here is derived from an EMBL/GenBank/DDBJ whole genome shotgun (WGS) entry which is preliminary data.</text>
</comment>
<accession>A0AC61Y453</accession>
<proteinExistence type="predicted"/>
<evidence type="ECO:0000313" key="1">
    <source>
        <dbReference type="EMBL" id="VVU99268.1"/>
    </source>
</evidence>
<protein>
    <submittedName>
        <fullName evidence="1">Uncharacterized protein</fullName>
    </submittedName>
</protein>
<dbReference type="EMBL" id="CABVMM010000002">
    <property type="protein sequence ID" value="VVU99268.1"/>
    <property type="molecule type" value="Genomic_DNA"/>
</dbReference>
<evidence type="ECO:0000313" key="2">
    <source>
        <dbReference type="Proteomes" id="UP000356253"/>
    </source>
</evidence>
<gene>
    <name evidence="1" type="ORF">FVB9532_00520</name>
</gene>
<sequence length="491" mass="55805">MMKKLFIKWGVLLFLSLCVISCDKDEITEDSQQSNDLTSQNFSQDDEGLVYSALGSEFSKTQARTIFAKTLAVTIGHNPELKHFIYEKAHEMFNGDYEVLYLMIKDEQVNGQPIHEMLKESSQEIEYEMNLPENFFKEEVLKADPYITVYVDEIYFEEPQLYEAPISVGILPAEGDDTQIEAYMAFTMEGEMQYVSEYTEDTALIGIKENERVVLINTETLDTINQTSLQNILFGDPCDSLYEAILGFFQQYLINGNPYLLVQVEQLTELYRCMCQNDCDPDSDGDGVPDSQDDCPDEAGSPDNNGCPEDPDCNVPNCDRTSIDKKDEIYRFKFSGCSAFKKTGELFEGKREMRAVITYGYLDPLTNTVVTSKIKKSGTFSKSSLRSANWLGKCKGTKWVTAHWESFNWDYCTHGEQIKVFWYEEDPGQWGTFNLNFTFKKGPINLSANVGIPLTNKDDKLGESVIQYCDGATGSGSLYNTGDIQFYYKLQ</sequence>
<organism evidence="1 2">
    <name type="scientific">Mesonia oceanica</name>
    <dbReference type="NCBI Taxonomy" id="2687242"/>
    <lineage>
        <taxon>Bacteria</taxon>
        <taxon>Pseudomonadati</taxon>
        <taxon>Bacteroidota</taxon>
        <taxon>Flavobacteriia</taxon>
        <taxon>Flavobacteriales</taxon>
        <taxon>Flavobacteriaceae</taxon>
        <taxon>Mesonia</taxon>
    </lineage>
</organism>
<dbReference type="Proteomes" id="UP000356253">
    <property type="component" value="Unassembled WGS sequence"/>
</dbReference>
<reference evidence="1" key="1">
    <citation type="submission" date="2019-09" db="EMBL/GenBank/DDBJ databases">
        <authorList>
            <person name="Rodrigo-Torres L."/>
            <person name="Arahal R. D."/>
            <person name="Lucena T."/>
        </authorList>
    </citation>
    <scope>NUCLEOTIDE SEQUENCE</scope>
    <source>
        <strain evidence="1">ISS653</strain>
    </source>
</reference>
<name>A0AC61Y453_9FLAO</name>